<name>A0A218Y064_PUNGR</name>
<comment type="caution">
    <text evidence="2">The sequence shown here is derived from an EMBL/GenBank/DDBJ whole genome shotgun (WGS) entry which is preliminary data.</text>
</comment>
<evidence type="ECO:0000313" key="2">
    <source>
        <dbReference type="EMBL" id="OWM90438.1"/>
    </source>
</evidence>
<accession>A0A218Y064</accession>
<reference evidence="4" key="1">
    <citation type="journal article" date="2017" name="Plant J.">
        <title>The pomegranate (Punica granatum L.) genome and the genomics of punicalagin biosynthesis.</title>
        <authorList>
            <person name="Qin G."/>
            <person name="Xu C."/>
            <person name="Ming R."/>
            <person name="Tang H."/>
            <person name="Guyot R."/>
            <person name="Kramer E.M."/>
            <person name="Hu Y."/>
            <person name="Yi X."/>
            <person name="Qi Y."/>
            <person name="Xu X."/>
            <person name="Gao Z."/>
            <person name="Pan H."/>
            <person name="Jian J."/>
            <person name="Tian Y."/>
            <person name="Yue Z."/>
            <person name="Xu Y."/>
        </authorList>
    </citation>
    <scope>NUCLEOTIDE SEQUENCE [LARGE SCALE GENOMIC DNA]</scope>
    <source>
        <strain evidence="4">cv. Dabenzi</strain>
    </source>
</reference>
<keyword evidence="5" id="KW-1185">Reference proteome</keyword>
<evidence type="ECO:0000256" key="1">
    <source>
        <dbReference type="SAM" id="MobiDB-lite"/>
    </source>
</evidence>
<reference evidence="2" key="2">
    <citation type="submission" date="2017-06" db="EMBL/GenBank/DDBJ databases">
        <title>The pomegranate genome and the genomics of punicalagin biosynthesis.</title>
        <authorList>
            <person name="Xu C."/>
        </authorList>
    </citation>
    <scope>NUCLEOTIDE SEQUENCE [LARGE SCALE GENOMIC DNA]</scope>
    <source>
        <tissue evidence="2">Fresh leaf</tissue>
    </source>
</reference>
<evidence type="ECO:0000313" key="4">
    <source>
        <dbReference type="Proteomes" id="UP000197138"/>
    </source>
</evidence>
<dbReference type="EMBL" id="PGOL01000065">
    <property type="protein sequence ID" value="PKI78019.1"/>
    <property type="molecule type" value="Genomic_DNA"/>
</dbReference>
<gene>
    <name evidence="2" type="ORF">CDL15_Pgr014741</name>
    <name evidence="3" type="ORF">CRG98_001639</name>
</gene>
<dbReference type="Proteomes" id="UP000197138">
    <property type="component" value="Unassembled WGS sequence"/>
</dbReference>
<feature type="compositionally biased region" description="Basic residues" evidence="1">
    <location>
        <begin position="78"/>
        <end position="96"/>
    </location>
</feature>
<proteinExistence type="predicted"/>
<organism evidence="2 4">
    <name type="scientific">Punica granatum</name>
    <name type="common">Pomegranate</name>
    <dbReference type="NCBI Taxonomy" id="22663"/>
    <lineage>
        <taxon>Eukaryota</taxon>
        <taxon>Viridiplantae</taxon>
        <taxon>Streptophyta</taxon>
        <taxon>Embryophyta</taxon>
        <taxon>Tracheophyta</taxon>
        <taxon>Spermatophyta</taxon>
        <taxon>Magnoliopsida</taxon>
        <taxon>eudicotyledons</taxon>
        <taxon>Gunneridae</taxon>
        <taxon>Pentapetalae</taxon>
        <taxon>rosids</taxon>
        <taxon>malvids</taxon>
        <taxon>Myrtales</taxon>
        <taxon>Lythraceae</taxon>
        <taxon>Punica</taxon>
    </lineage>
</organism>
<evidence type="ECO:0000313" key="3">
    <source>
        <dbReference type="EMBL" id="PKI78019.1"/>
    </source>
</evidence>
<reference evidence="3 5" key="3">
    <citation type="submission" date="2017-11" db="EMBL/GenBank/DDBJ databases">
        <title>De-novo sequencing of pomegranate (Punica granatum L.) genome.</title>
        <authorList>
            <person name="Akparov Z."/>
            <person name="Amiraslanov A."/>
            <person name="Hajiyeva S."/>
            <person name="Abbasov M."/>
            <person name="Kaur K."/>
            <person name="Hamwieh A."/>
            <person name="Solovyev V."/>
            <person name="Salamov A."/>
            <person name="Braich B."/>
            <person name="Kosarev P."/>
            <person name="Mahmoud A."/>
            <person name="Hajiyev E."/>
            <person name="Babayeva S."/>
            <person name="Izzatullayeva V."/>
            <person name="Mammadov A."/>
            <person name="Mammadov A."/>
            <person name="Sharifova S."/>
            <person name="Ojaghi J."/>
            <person name="Eynullazada K."/>
            <person name="Bayramov B."/>
            <person name="Abdulazimova A."/>
            <person name="Shahmuradov I."/>
        </authorList>
    </citation>
    <scope>NUCLEOTIDE SEQUENCE [LARGE SCALE GENOMIC DNA]</scope>
    <source>
        <strain evidence="3">AG2017</strain>
        <strain evidence="5">cv. AG2017</strain>
        <tissue evidence="3">Leaf</tissue>
    </source>
</reference>
<feature type="region of interest" description="Disordered" evidence="1">
    <location>
        <begin position="66"/>
        <end position="109"/>
    </location>
</feature>
<dbReference type="EMBL" id="MTKT01000548">
    <property type="protein sequence ID" value="OWM90438.1"/>
    <property type="molecule type" value="Genomic_DNA"/>
</dbReference>
<sequence>MDRGLQPSRIPSPPPARAVEPGLDKKIEMIDYESDLKFSWICKTCKEEVNKLIMYSLKAHHYYKKGKGIKKSEEHLKKAGKAKTKGRSKAPSKKKGGGVEGSSTTSRGP</sequence>
<dbReference type="Proteomes" id="UP000233551">
    <property type="component" value="Unassembled WGS sequence"/>
</dbReference>
<evidence type="ECO:0000313" key="5">
    <source>
        <dbReference type="Proteomes" id="UP000233551"/>
    </source>
</evidence>
<dbReference type="AlphaFoldDB" id="A0A218Y064"/>
<feature type="region of interest" description="Disordered" evidence="1">
    <location>
        <begin position="1"/>
        <end position="22"/>
    </location>
</feature>
<protein>
    <submittedName>
        <fullName evidence="2">Uncharacterized protein</fullName>
    </submittedName>
</protein>